<accession>A0A934Q832</accession>
<protein>
    <submittedName>
        <fullName evidence="3">Uncharacterized protein</fullName>
    </submittedName>
</protein>
<keyword evidence="2" id="KW-0812">Transmembrane</keyword>
<keyword evidence="2" id="KW-0472">Membrane</keyword>
<feature type="region of interest" description="Disordered" evidence="1">
    <location>
        <begin position="1"/>
        <end position="73"/>
    </location>
</feature>
<feature type="compositionally biased region" description="Low complexity" evidence="1">
    <location>
        <begin position="1"/>
        <end position="14"/>
    </location>
</feature>
<evidence type="ECO:0000256" key="2">
    <source>
        <dbReference type="SAM" id="Phobius"/>
    </source>
</evidence>
<name>A0A934Q832_9MICO</name>
<feature type="compositionally biased region" description="Basic and acidic residues" evidence="1">
    <location>
        <begin position="33"/>
        <end position="54"/>
    </location>
</feature>
<evidence type="ECO:0000256" key="1">
    <source>
        <dbReference type="SAM" id="MobiDB-lite"/>
    </source>
</evidence>
<keyword evidence="2" id="KW-1133">Transmembrane helix</keyword>
<dbReference type="AlphaFoldDB" id="A0A934Q832"/>
<feature type="transmembrane region" description="Helical" evidence="2">
    <location>
        <begin position="75"/>
        <end position="95"/>
    </location>
</feature>
<dbReference type="EMBL" id="JAEHOH010000019">
    <property type="protein sequence ID" value="MBK0419969.1"/>
    <property type="molecule type" value="Genomic_DNA"/>
</dbReference>
<sequence>MSTEPNRPGEGAPEGPEPRDTPETAPTVPLTPPEREAPGSEPERDPAREGDAASRPDGCGIPARRPERPGPRTGPIVWGALILAFCCYVAQRALAPGTVSAATWITVTVIGLGALLLLVGTAVVLRNARSRRASER</sequence>
<organism evidence="3 4">
    <name type="scientific">Leucobacter chromiisoli</name>
    <dbReference type="NCBI Taxonomy" id="2796471"/>
    <lineage>
        <taxon>Bacteria</taxon>
        <taxon>Bacillati</taxon>
        <taxon>Actinomycetota</taxon>
        <taxon>Actinomycetes</taxon>
        <taxon>Micrococcales</taxon>
        <taxon>Microbacteriaceae</taxon>
        <taxon>Leucobacter</taxon>
    </lineage>
</organism>
<keyword evidence="4" id="KW-1185">Reference proteome</keyword>
<gene>
    <name evidence="3" type="ORF">JD276_13105</name>
</gene>
<evidence type="ECO:0000313" key="4">
    <source>
        <dbReference type="Proteomes" id="UP000608530"/>
    </source>
</evidence>
<dbReference type="Proteomes" id="UP000608530">
    <property type="component" value="Unassembled WGS sequence"/>
</dbReference>
<feature type="transmembrane region" description="Helical" evidence="2">
    <location>
        <begin position="101"/>
        <end position="125"/>
    </location>
</feature>
<reference evidence="3" key="1">
    <citation type="submission" date="2020-12" db="EMBL/GenBank/DDBJ databases">
        <title>Leucobacter sp. CAS1, isolated from Chromium sludge.</title>
        <authorList>
            <person name="Xu Z."/>
        </authorList>
    </citation>
    <scope>NUCLEOTIDE SEQUENCE</scope>
    <source>
        <strain evidence="3">CSA1</strain>
    </source>
</reference>
<proteinExistence type="predicted"/>
<comment type="caution">
    <text evidence="3">The sequence shown here is derived from an EMBL/GenBank/DDBJ whole genome shotgun (WGS) entry which is preliminary data.</text>
</comment>
<dbReference type="RefSeq" id="WP_200116098.1">
    <property type="nucleotide sequence ID" value="NZ_JAEHOH010000019.1"/>
</dbReference>
<evidence type="ECO:0000313" key="3">
    <source>
        <dbReference type="EMBL" id="MBK0419969.1"/>
    </source>
</evidence>